<keyword evidence="3" id="KW-1185">Reference proteome</keyword>
<dbReference type="OrthoDB" id="4302776at2"/>
<dbReference type="RefSeq" id="WP_152266002.1">
    <property type="nucleotide sequence ID" value="NZ_VOKX01000130.1"/>
</dbReference>
<dbReference type="Proteomes" id="UP000327000">
    <property type="component" value="Unassembled WGS sequence"/>
</dbReference>
<dbReference type="EMBL" id="VOKX01000130">
    <property type="protein sequence ID" value="KAB7833683.1"/>
    <property type="molecule type" value="Genomic_DNA"/>
</dbReference>
<gene>
    <name evidence="2" type="ORF">FRZ00_32675</name>
</gene>
<proteinExistence type="predicted"/>
<keyword evidence="1" id="KW-1133">Transmembrane helix</keyword>
<dbReference type="AlphaFoldDB" id="A0A5N5VYD9"/>
<feature type="transmembrane region" description="Helical" evidence="1">
    <location>
        <begin position="69"/>
        <end position="86"/>
    </location>
</feature>
<accession>A0A5N5VYD9</accession>
<name>A0A5N5VYD9_STRMB</name>
<dbReference type="InterPro" id="IPR008792">
    <property type="entry name" value="PQQD"/>
</dbReference>
<evidence type="ECO:0000313" key="3">
    <source>
        <dbReference type="Proteomes" id="UP000327000"/>
    </source>
</evidence>
<comment type="caution">
    <text evidence="2">The sequence shown here is derived from an EMBL/GenBank/DDBJ whole genome shotgun (WGS) entry which is preliminary data.</text>
</comment>
<keyword evidence="1" id="KW-0812">Transmembrane</keyword>
<sequence>MLIPAPRVHHATGPHGTAVLDIRRGKWLMLDPDATKIWRTVTARGSTIGLADEIAVPTGQDPQVVGERITVFVGALLAAGILIDTARPARRKGRRR</sequence>
<protein>
    <submittedName>
        <fullName evidence="2">PqqD family protein</fullName>
    </submittedName>
</protein>
<evidence type="ECO:0000256" key="1">
    <source>
        <dbReference type="SAM" id="Phobius"/>
    </source>
</evidence>
<evidence type="ECO:0000313" key="2">
    <source>
        <dbReference type="EMBL" id="KAB7833683.1"/>
    </source>
</evidence>
<reference evidence="2 3" key="1">
    <citation type="journal article" date="2019" name="Microb. Cell Fact.">
        <title>Exploring novel herbicidin analogues by transcriptional regulator overexpression and MS/MS molecular networking.</title>
        <authorList>
            <person name="Shi Y."/>
            <person name="Gu R."/>
            <person name="Li Y."/>
            <person name="Wang X."/>
            <person name="Ren W."/>
            <person name="Li X."/>
            <person name="Wang L."/>
            <person name="Xie Y."/>
            <person name="Hong B."/>
        </authorList>
    </citation>
    <scope>NUCLEOTIDE SEQUENCE [LARGE SCALE GENOMIC DNA]</scope>
    <source>
        <strain evidence="2 3">US-43</strain>
    </source>
</reference>
<organism evidence="2 3">
    <name type="scientific">Streptomyces mobaraensis</name>
    <name type="common">Streptoverticillium mobaraense</name>
    <dbReference type="NCBI Taxonomy" id="35621"/>
    <lineage>
        <taxon>Bacteria</taxon>
        <taxon>Bacillati</taxon>
        <taxon>Actinomycetota</taxon>
        <taxon>Actinomycetes</taxon>
        <taxon>Kitasatosporales</taxon>
        <taxon>Streptomycetaceae</taxon>
        <taxon>Streptomyces</taxon>
    </lineage>
</organism>
<keyword evidence="1" id="KW-0472">Membrane</keyword>
<dbReference type="Pfam" id="PF05402">
    <property type="entry name" value="PqqD"/>
    <property type="match status" value="1"/>
</dbReference>